<evidence type="ECO:0008006" key="8">
    <source>
        <dbReference type="Google" id="ProtNLM"/>
    </source>
</evidence>
<protein>
    <recommendedName>
        <fullName evidence="8">Integrator complex subunit 1</fullName>
    </recommendedName>
</protein>
<name>A0A9P0AF68_BEMTA</name>
<dbReference type="InterPro" id="IPR053966">
    <property type="entry name" value="INTS1_INTS2-bd"/>
</dbReference>
<dbReference type="PANTHER" id="PTHR21224:SF1">
    <property type="entry name" value="INTEGRATOR COMPLEX SUBUNIT 1"/>
    <property type="match status" value="1"/>
</dbReference>
<evidence type="ECO:0000259" key="3">
    <source>
        <dbReference type="Pfam" id="PF22927"/>
    </source>
</evidence>
<dbReference type="Pfam" id="PF12432">
    <property type="entry name" value="INTS1_RP2B-bd"/>
    <property type="match status" value="1"/>
</dbReference>
<dbReference type="GO" id="GO:0032039">
    <property type="term" value="C:integrator complex"/>
    <property type="evidence" value="ECO:0007669"/>
    <property type="project" value="InterPro"/>
</dbReference>
<dbReference type="InterPro" id="IPR053964">
    <property type="entry name" value="INT1_R3"/>
</dbReference>
<dbReference type="PANTHER" id="PTHR21224">
    <property type="entry name" value="INTEGRATOR COMPLEX SUBUNIT 1"/>
    <property type="match status" value="1"/>
</dbReference>
<organism evidence="6 7">
    <name type="scientific">Bemisia tabaci</name>
    <name type="common">Sweetpotato whitefly</name>
    <name type="synonym">Aleurodes tabaci</name>
    <dbReference type="NCBI Taxonomy" id="7038"/>
    <lineage>
        <taxon>Eukaryota</taxon>
        <taxon>Metazoa</taxon>
        <taxon>Ecdysozoa</taxon>
        <taxon>Arthropoda</taxon>
        <taxon>Hexapoda</taxon>
        <taxon>Insecta</taxon>
        <taxon>Pterygota</taxon>
        <taxon>Neoptera</taxon>
        <taxon>Paraneoptera</taxon>
        <taxon>Hemiptera</taxon>
        <taxon>Sternorrhyncha</taxon>
        <taxon>Aleyrodoidea</taxon>
        <taxon>Aleyrodidae</taxon>
        <taxon>Aleyrodinae</taxon>
        <taxon>Bemisia</taxon>
    </lineage>
</organism>
<dbReference type="GO" id="GO:0034474">
    <property type="term" value="P:U2 snRNA 3'-end processing"/>
    <property type="evidence" value="ECO:0007669"/>
    <property type="project" value="InterPro"/>
</dbReference>
<dbReference type="Pfam" id="PF22928">
    <property type="entry name" value="INTS1_R4"/>
    <property type="match status" value="1"/>
</dbReference>
<evidence type="ECO:0000256" key="1">
    <source>
        <dbReference type="SAM" id="MobiDB-lite"/>
    </source>
</evidence>
<evidence type="ECO:0000259" key="5">
    <source>
        <dbReference type="Pfam" id="PF22929"/>
    </source>
</evidence>
<evidence type="ECO:0000259" key="4">
    <source>
        <dbReference type="Pfam" id="PF22928"/>
    </source>
</evidence>
<dbReference type="Proteomes" id="UP001152759">
    <property type="component" value="Chromosome 4"/>
</dbReference>
<feature type="domain" description="Integrator complex subunit 1 RPB2-binding" evidence="2">
    <location>
        <begin position="276"/>
        <end position="430"/>
    </location>
</feature>
<dbReference type="Pfam" id="PF22927">
    <property type="entry name" value="INT1_R3"/>
    <property type="match status" value="1"/>
</dbReference>
<reference evidence="6" key="1">
    <citation type="submission" date="2021-12" db="EMBL/GenBank/DDBJ databases">
        <authorList>
            <person name="King R."/>
        </authorList>
    </citation>
    <scope>NUCLEOTIDE SEQUENCE</scope>
</reference>
<feature type="domain" description="Integrator complex subunit 1 R4" evidence="4">
    <location>
        <begin position="1864"/>
        <end position="1953"/>
    </location>
</feature>
<evidence type="ECO:0000313" key="6">
    <source>
        <dbReference type="EMBL" id="CAH0389258.1"/>
    </source>
</evidence>
<sequence>MDRGKTTSGRGKSKTPQFPADLYVLGSKSGNSGEVKHTTLTSKPGTSHTVPNERKREAAPTLGNTAKKPKLKTTAGSSAAELWDVLAIDIDPAQIVPAVIEAAENDEADKVIGFLCGAARALKLARSKPTVDPILTNSLLLLSRTRRSLFLHECVTSAFTSLLHRDPNTPPKSRSWTTVQVISATVLWCVYQESKKWPVSFVKYYIEDALGDRVWVDRPECRPFVANIVACLNTKVSPKIETEFPLDEPELNPQIDAMFSSNDYQVMPRYSSNQDLVESTAVEVIRDQLNRRQGVENMTRNVIKLLSAACGLAEVRAMVAPRLEVWLQNPKLMRGAQELLMAVCVNCTTHTVKDVEVISGLVKTRLKTKALSSFYTQGIREMVNAHPDNLSTAIKNTVYNELSNSRNPNNMAILTAIFQSDSDKSSALLAEIFMELLTNREDYLRNLRVLLREVSRALRSDLNLAVFCRSLMSQEDPVPQGCDYAERVFAGIIDLISLCILLCIGPQARGEKKDSVQIDKMHLLVATMQCDTVHWLHDTAVSVYRPSTQEFIQAIHKVLLMAPPEHYYKIDMWPLESERALYLRLASEVPLSQATLIRLLIIGLSKEHPLSAVDTLELAEQLVKRTAALPGAPKLQADKLEILDLLFNLSAYRHPENIDLPEGYTPPPLAITTNYWKAWIILLFYCAHNPGTFGAHAWEKYPTLRALIEMCITNHFVFPSNTDDLQFLALEKQNILEFESHLAAASTKAVITEQSSLLLSQLTTLDPFGLTRKPPPAIIEYLRSLNTTHRLGHYLCRSRNPDFLLDIIQRHGTSQSMPWLADLVHSSDGSLDHLPVQCLCEFLLSSSPKQQTKFQQLLTHLQSQLTDPARDPVLVSEILDYFLRRLSTSHTRTHAISGLKLILSATSDDDMIDNEKRTSVQEDALWTLKVLPNLPHFAIAKGQIVNAIAQACQVENDPSLIAIYISFLSVHGITLETLPALALEMATLIVERNIISAALLPSGPTSPPTPTLSNLLSIFYIFLNKAQAEEELCFSWDDSTDQSQEIMIKWPTGEECTLHVLIVHAIVILLTYGVPPVTNESAYNKLHYNYLLDLWFPANPQHRPTAVMIDTCEDYELIPDWLKLRMIRSPVARIVDTALDKLGPTQLVLFIQSFGVPVETMSKLLQKLDQSVMTNQADIEAAMIDKSYMAKLLDLQSMRGAVGGKIFAQLLEAPGQSVNPADLVTPMELSLPAPQIADKEAVKLLNPIEGPALVEQKYLATEEQKIMLKPFVSRFFKTLSYEMKRTKITNQTTIFVKEILVMLMKKCSKVKSFIGAIIREQQFSCCLFRILGSTMTKDGLAMLELIAKMVLDGLTAMKVTKHPLINILHQIRKSNSVSRVGKKNVSLEDSIQELKMHSSYHLEKIGRDLLCSETLQYQDSTPLVEAISNLLTEMKTHHVGSTGLFVDWLVQIEPEIIGTSHGLQMGLLFARRDESKPLAVEMCRPYLLTLLVHNASWATLHYSMSQLLSIDSAQKFDPTAVLDFLWALTYNPKLWQGRERYTPKHKVTENLLRLTPNQVLCVVEYIVAEGASKKDPVEMKEKMNSRLSQLSDCICCTDLNIAIKLMDHLTLKASHLEESKREVYSELIVLMYLRVPQLSNFINDNNPLNQHLAEFSSTGTSSLLDTLSHTLITALASTAHVKEWTRRAQEIELCLRKLISSHPLLVLRQLPLLASSLVGRVHLESYVFRSRAHLLLMQQVLSILELLQPKIYRPEYSQDLHLIIHTYLLMFQNHSGIKEVYHMMTKFVAFLQNYIGHDAEHALKYLHSRANLLRELQLTYSALNSVCVLMSGVTSEGEVFVTAATPVEEAPPDLDATIKALKGDGSYTALIDLDHATSKRSAALEPALDTLCQLLSDPSNGVRSLAHSLTIRYIKCNPSAAKIVLPYFIACFDSDSPEIIATACDKLPEMAVCAQEYALPLLKKVFYLGMYLNINTMASITKTISLLNLQSGY</sequence>
<gene>
    <name evidence="6" type="ORF">BEMITA_LOCUS8105</name>
</gene>
<dbReference type="InterPro" id="IPR022145">
    <property type="entry name" value="INTS1_RPB2-bd"/>
</dbReference>
<evidence type="ECO:0000313" key="7">
    <source>
        <dbReference type="Proteomes" id="UP001152759"/>
    </source>
</evidence>
<dbReference type="EMBL" id="OU963865">
    <property type="protein sequence ID" value="CAH0389258.1"/>
    <property type="molecule type" value="Genomic_DNA"/>
</dbReference>
<dbReference type="SUPFAM" id="SSF48371">
    <property type="entry name" value="ARM repeat"/>
    <property type="match status" value="1"/>
</dbReference>
<keyword evidence="7" id="KW-1185">Reference proteome</keyword>
<proteinExistence type="predicted"/>
<dbReference type="Pfam" id="PF22929">
    <property type="entry name" value="INTS1_INTS2-bd"/>
    <property type="match status" value="1"/>
</dbReference>
<accession>A0A9P0AF68</accession>
<evidence type="ECO:0000259" key="2">
    <source>
        <dbReference type="Pfam" id="PF12432"/>
    </source>
</evidence>
<feature type="domain" description="Integrator complex subunit 1 INTS2-binding" evidence="5">
    <location>
        <begin position="877"/>
        <end position="1207"/>
    </location>
</feature>
<dbReference type="InterPro" id="IPR053965">
    <property type="entry name" value="INTS1_R4"/>
</dbReference>
<feature type="region of interest" description="Disordered" evidence="1">
    <location>
        <begin position="1"/>
        <end position="73"/>
    </location>
</feature>
<dbReference type="InterPro" id="IPR038902">
    <property type="entry name" value="INTS1"/>
</dbReference>
<feature type="domain" description="Integrator complex subunit 1 R3" evidence="3">
    <location>
        <begin position="1664"/>
        <end position="1821"/>
    </location>
</feature>
<dbReference type="KEGG" id="btab:109043804"/>
<dbReference type="InterPro" id="IPR016024">
    <property type="entry name" value="ARM-type_fold"/>
</dbReference>
<feature type="compositionally biased region" description="Polar residues" evidence="1">
    <location>
        <begin position="1"/>
        <end position="16"/>
    </location>
</feature>
<feature type="compositionally biased region" description="Polar residues" evidence="1">
    <location>
        <begin position="28"/>
        <end position="50"/>
    </location>
</feature>